<comment type="caution">
    <text evidence="2">The sequence shown here is derived from an EMBL/GenBank/DDBJ whole genome shotgun (WGS) entry which is preliminary data.</text>
</comment>
<protein>
    <submittedName>
        <fullName evidence="2">Uncharacterized protein</fullName>
    </submittedName>
</protein>
<feature type="compositionally biased region" description="Basic and acidic residues" evidence="1">
    <location>
        <begin position="195"/>
        <end position="207"/>
    </location>
</feature>
<feature type="compositionally biased region" description="Polar residues" evidence="1">
    <location>
        <begin position="346"/>
        <end position="357"/>
    </location>
</feature>
<feature type="compositionally biased region" description="Low complexity" evidence="1">
    <location>
        <begin position="262"/>
        <end position="277"/>
    </location>
</feature>
<dbReference type="PROSITE" id="PS50890">
    <property type="entry name" value="PUA"/>
    <property type="match status" value="1"/>
</dbReference>
<feature type="compositionally biased region" description="Basic and acidic residues" evidence="1">
    <location>
        <begin position="674"/>
        <end position="686"/>
    </location>
</feature>
<evidence type="ECO:0000313" key="2">
    <source>
        <dbReference type="EMBL" id="KAL3800303.1"/>
    </source>
</evidence>
<proteinExistence type="predicted"/>
<feature type="compositionally biased region" description="Low complexity" evidence="1">
    <location>
        <begin position="659"/>
        <end position="673"/>
    </location>
</feature>
<evidence type="ECO:0000256" key="1">
    <source>
        <dbReference type="SAM" id="MobiDB-lite"/>
    </source>
</evidence>
<reference evidence="2 3" key="1">
    <citation type="journal article" date="2020" name="G3 (Bethesda)">
        <title>Improved Reference Genome for Cyclotella cryptica CCMP332, a Model for Cell Wall Morphogenesis, Salinity Adaptation, and Lipid Production in Diatoms (Bacillariophyta).</title>
        <authorList>
            <person name="Roberts W.R."/>
            <person name="Downey K.M."/>
            <person name="Ruck E.C."/>
            <person name="Traller J.C."/>
            <person name="Alverson A.J."/>
        </authorList>
    </citation>
    <scope>NUCLEOTIDE SEQUENCE [LARGE SCALE GENOMIC DNA]</scope>
    <source>
        <strain evidence="2 3">CCMP332</strain>
    </source>
</reference>
<keyword evidence="3" id="KW-1185">Reference proteome</keyword>
<dbReference type="EMBL" id="JABMIG020000033">
    <property type="protein sequence ID" value="KAL3800303.1"/>
    <property type="molecule type" value="Genomic_DNA"/>
</dbReference>
<feature type="region of interest" description="Disordered" evidence="1">
    <location>
        <begin position="542"/>
        <end position="600"/>
    </location>
</feature>
<feature type="region of interest" description="Disordered" evidence="1">
    <location>
        <begin position="659"/>
        <end position="686"/>
    </location>
</feature>
<feature type="compositionally biased region" description="Polar residues" evidence="1">
    <location>
        <begin position="245"/>
        <end position="261"/>
    </location>
</feature>
<feature type="compositionally biased region" description="Basic residues" evidence="1">
    <location>
        <begin position="358"/>
        <end position="368"/>
    </location>
</feature>
<accession>A0ABD3QIK2</accession>
<name>A0ABD3QIK2_9STRA</name>
<dbReference type="Proteomes" id="UP001516023">
    <property type="component" value="Unassembled WGS sequence"/>
</dbReference>
<feature type="compositionally biased region" description="Low complexity" evidence="1">
    <location>
        <begin position="310"/>
        <end position="331"/>
    </location>
</feature>
<feature type="compositionally biased region" description="Basic and acidic residues" evidence="1">
    <location>
        <begin position="561"/>
        <end position="576"/>
    </location>
</feature>
<sequence length="915" mass="102869">MTVQHQVHHQHHVSTSPSFPRTHPRLAGHRSPLDEIEIMSMSRRSPQNAKAAATQVRYEDPPLDMQLLTSLNASFGLIGGDDDDDGEFGCNRDELDRQFELIYEMDDQDDHPDDDQPQTRQHWQQKQHIHRTSHIPYKEQPVVHMQSPLHRHEKQRQLLQTFQHDDADDNTQLSSVDLNPYSARIHRGVGHGTVHNHDSASPKEQHIDNRQSIFRSSPSPSSQNIPSGGEPNSPTNKREALFNLPSPNTVMNRRVNKSSPVTINTTPTLNSPTSPRSQVSPTHSDYNNNNSSSSTTPRPVGILRNPTAISSFTQTTVTSPTTLSSSSLRSRSTSRRRHGTRSQSRNNGESRSIGRSASRSKSRTRHCSGSRSDIGYDKRENMEYHESLFRGAQLIKEQLLRSMADVDREREEEDVLFRNQMDAMVAKARGRHADCDNSGGVGAAAARDRSCEKPKMMQLEDEDLASVDFDYSGGAVPLEQYLGKTSSRSAATATVGQYQPVVACTSMTHSSTTASSVNQRLESESRRLDNLVKIFAKTSSMSSSTQSLIPSPSSVSNNCNDMKKPVADEKSSSSDKENEDQYSQDEMKGPTKIVSKMDSPKSSCVELNNVTTSNNQAFVTQSFTNDDSVGFGYAKQYFQDTTKNNSAKNAPTEGFVPQSELQLQYQQQQQQESQDPKKQHPAEEALSHARAAGPLWRSLVGNHVRFPYAWDSILPSTSPPIDRPNLKWSKWYYVARHRVRGDRKLNSREYGVRSRRSGGRILLNLVIREMHTMNVCREIAIGCFHPNAKGIRKGDPSAEVEDVREVWMAVRWVIAMNSTEPELGVHHYEEDVECFLDSFLTQKRQVLDYHTMGSPLGHRKTVNNENVRAVFGDQPPLQMVDLHDDEFAEILKANDYKKLSGLPALMLLKLFLFSK</sequence>
<feature type="region of interest" description="Disordered" evidence="1">
    <location>
        <begin position="188"/>
        <end position="207"/>
    </location>
</feature>
<organism evidence="2 3">
    <name type="scientific">Cyclotella cryptica</name>
    <dbReference type="NCBI Taxonomy" id="29204"/>
    <lineage>
        <taxon>Eukaryota</taxon>
        <taxon>Sar</taxon>
        <taxon>Stramenopiles</taxon>
        <taxon>Ochrophyta</taxon>
        <taxon>Bacillariophyta</taxon>
        <taxon>Coscinodiscophyceae</taxon>
        <taxon>Thalassiosirophycidae</taxon>
        <taxon>Stephanodiscales</taxon>
        <taxon>Stephanodiscaceae</taxon>
        <taxon>Cyclotella</taxon>
    </lineage>
</organism>
<feature type="region of interest" description="Disordered" evidence="1">
    <location>
        <begin position="213"/>
        <end position="374"/>
    </location>
</feature>
<feature type="compositionally biased region" description="Acidic residues" evidence="1">
    <location>
        <begin position="107"/>
        <end position="116"/>
    </location>
</feature>
<feature type="region of interest" description="Disordered" evidence="1">
    <location>
        <begin position="1"/>
        <end position="28"/>
    </location>
</feature>
<feature type="compositionally biased region" description="Basic residues" evidence="1">
    <location>
        <begin position="1"/>
        <end position="12"/>
    </location>
</feature>
<feature type="region of interest" description="Disordered" evidence="1">
    <location>
        <begin position="107"/>
        <end position="138"/>
    </location>
</feature>
<feature type="compositionally biased region" description="Low complexity" evidence="1">
    <location>
        <begin position="213"/>
        <end position="227"/>
    </location>
</feature>
<feature type="compositionally biased region" description="Low complexity" evidence="1">
    <location>
        <begin position="542"/>
        <end position="556"/>
    </location>
</feature>
<feature type="compositionally biased region" description="Basic residues" evidence="1">
    <location>
        <begin position="123"/>
        <end position="133"/>
    </location>
</feature>
<dbReference type="AlphaFoldDB" id="A0ABD3QIK2"/>
<evidence type="ECO:0000313" key="3">
    <source>
        <dbReference type="Proteomes" id="UP001516023"/>
    </source>
</evidence>
<gene>
    <name evidence="2" type="ORF">HJC23_003599</name>
</gene>